<proteinExistence type="predicted"/>
<sequence>MVANNHRSTCEKHDSSLHRLWSALPQEHPDPPPWLRLSSDVDFVTPLPSIGFSPLGRREWTSQGMELVGSLSSSFIPREPLLPPYN</sequence>
<keyword evidence="2" id="KW-1185">Reference proteome</keyword>
<evidence type="ECO:0000313" key="2">
    <source>
        <dbReference type="Proteomes" id="UP001229421"/>
    </source>
</evidence>
<dbReference type="Proteomes" id="UP001229421">
    <property type="component" value="Unassembled WGS sequence"/>
</dbReference>
<organism evidence="1 2">
    <name type="scientific">Tagetes erecta</name>
    <name type="common">African marigold</name>
    <dbReference type="NCBI Taxonomy" id="13708"/>
    <lineage>
        <taxon>Eukaryota</taxon>
        <taxon>Viridiplantae</taxon>
        <taxon>Streptophyta</taxon>
        <taxon>Embryophyta</taxon>
        <taxon>Tracheophyta</taxon>
        <taxon>Spermatophyta</taxon>
        <taxon>Magnoliopsida</taxon>
        <taxon>eudicotyledons</taxon>
        <taxon>Gunneridae</taxon>
        <taxon>Pentapetalae</taxon>
        <taxon>asterids</taxon>
        <taxon>campanulids</taxon>
        <taxon>Asterales</taxon>
        <taxon>Asteraceae</taxon>
        <taxon>Asteroideae</taxon>
        <taxon>Heliantheae alliance</taxon>
        <taxon>Tageteae</taxon>
        <taxon>Tagetes</taxon>
    </lineage>
</organism>
<name>A0AAD8NSH8_TARER</name>
<gene>
    <name evidence="1" type="ORF">QVD17_28509</name>
</gene>
<protein>
    <submittedName>
        <fullName evidence="1">Uncharacterized protein</fullName>
    </submittedName>
</protein>
<comment type="caution">
    <text evidence="1">The sequence shown here is derived from an EMBL/GenBank/DDBJ whole genome shotgun (WGS) entry which is preliminary data.</text>
</comment>
<reference evidence="1" key="1">
    <citation type="journal article" date="2023" name="bioRxiv">
        <title>Improved chromosome-level genome assembly for marigold (Tagetes erecta).</title>
        <authorList>
            <person name="Jiang F."/>
            <person name="Yuan L."/>
            <person name="Wang S."/>
            <person name="Wang H."/>
            <person name="Xu D."/>
            <person name="Wang A."/>
            <person name="Fan W."/>
        </authorList>
    </citation>
    <scope>NUCLEOTIDE SEQUENCE</scope>
    <source>
        <strain evidence="1">WSJ</strain>
        <tissue evidence="1">Leaf</tissue>
    </source>
</reference>
<evidence type="ECO:0000313" key="1">
    <source>
        <dbReference type="EMBL" id="KAK1419343.1"/>
    </source>
</evidence>
<accession>A0AAD8NSH8</accession>
<dbReference type="EMBL" id="JAUHHV010000007">
    <property type="protein sequence ID" value="KAK1419343.1"/>
    <property type="molecule type" value="Genomic_DNA"/>
</dbReference>
<dbReference type="AlphaFoldDB" id="A0AAD8NSH8"/>